<organism evidence="3">
    <name type="scientific">marine metagenome</name>
    <dbReference type="NCBI Taxonomy" id="408172"/>
    <lineage>
        <taxon>unclassified sequences</taxon>
        <taxon>metagenomes</taxon>
        <taxon>ecological metagenomes</taxon>
    </lineage>
</organism>
<evidence type="ECO:0000313" key="3">
    <source>
        <dbReference type="EMBL" id="SVE01958.1"/>
    </source>
</evidence>
<dbReference type="EMBL" id="UINC01188640">
    <property type="protein sequence ID" value="SVE01958.1"/>
    <property type="molecule type" value="Genomic_DNA"/>
</dbReference>
<feature type="non-terminal residue" evidence="3">
    <location>
        <position position="1"/>
    </location>
</feature>
<proteinExistence type="predicted"/>
<dbReference type="InterPro" id="IPR028082">
    <property type="entry name" value="Peripla_BP_I"/>
</dbReference>
<protein>
    <recommendedName>
        <fullName evidence="2">Leucine-binding protein domain-containing protein</fullName>
    </recommendedName>
</protein>
<dbReference type="PANTHER" id="PTHR30483">
    <property type="entry name" value="LEUCINE-SPECIFIC-BINDING PROTEIN"/>
    <property type="match status" value="1"/>
</dbReference>
<dbReference type="AlphaFoldDB" id="A0A383A4N6"/>
<gene>
    <name evidence="3" type="ORF">METZ01_LOCUS454812</name>
</gene>
<dbReference type="InterPro" id="IPR028081">
    <property type="entry name" value="Leu-bd"/>
</dbReference>
<dbReference type="Pfam" id="PF13458">
    <property type="entry name" value="Peripla_BP_6"/>
    <property type="match status" value="1"/>
</dbReference>
<dbReference type="Gene3D" id="3.40.50.2300">
    <property type="match status" value="2"/>
</dbReference>
<dbReference type="SUPFAM" id="SSF53822">
    <property type="entry name" value="Periplasmic binding protein-like I"/>
    <property type="match status" value="1"/>
</dbReference>
<evidence type="ECO:0000256" key="1">
    <source>
        <dbReference type="ARBA" id="ARBA00022729"/>
    </source>
</evidence>
<dbReference type="PANTHER" id="PTHR30483:SF37">
    <property type="entry name" value="ABC TRANSPORTER SUBSTRATE-BINDING PROTEIN"/>
    <property type="match status" value="1"/>
</dbReference>
<feature type="domain" description="Leucine-binding protein" evidence="2">
    <location>
        <begin position="40"/>
        <end position="251"/>
    </location>
</feature>
<evidence type="ECO:0000259" key="2">
    <source>
        <dbReference type="Pfam" id="PF13458"/>
    </source>
</evidence>
<keyword evidence="1" id="KW-0732">Signal</keyword>
<accession>A0A383A4N6</accession>
<sequence length="253" mass="27541">ESKMIRMTKRTIRAWLMSTLLVTLIAAMSVYSPNTRAAEPLKIGFSMALTGGLAGAGKAALIAMEIWREDINKAGGILGRQVEFVYYDDATSPAKVPGIYTKLLNVDKVDLVVSSYGTNEIAPAMPIVMRKKLVFPSLFGLAVNDKFNYDRYFQIMPAGPEPKDDWSRGFFALAAEQTPKPKTIALLSADAEFARNAVSGARRNAQKMGLKIVYDKTYPPGTADFSPIMRALIASKADMIYVGSYPPGSVGLV</sequence>
<reference evidence="3" key="1">
    <citation type="submission" date="2018-05" db="EMBL/GenBank/DDBJ databases">
        <authorList>
            <person name="Lanie J.A."/>
            <person name="Ng W.-L."/>
            <person name="Kazmierczak K.M."/>
            <person name="Andrzejewski T.M."/>
            <person name="Davidsen T.M."/>
            <person name="Wayne K.J."/>
            <person name="Tettelin H."/>
            <person name="Glass J.I."/>
            <person name="Rusch D."/>
            <person name="Podicherti R."/>
            <person name="Tsui H.-C.T."/>
            <person name="Winkler M.E."/>
        </authorList>
    </citation>
    <scope>NUCLEOTIDE SEQUENCE</scope>
</reference>
<name>A0A383A4N6_9ZZZZ</name>
<feature type="non-terminal residue" evidence="3">
    <location>
        <position position="253"/>
    </location>
</feature>
<dbReference type="InterPro" id="IPR051010">
    <property type="entry name" value="BCAA_transport"/>
</dbReference>